<keyword evidence="1" id="KW-0472">Membrane</keyword>
<feature type="transmembrane region" description="Helical" evidence="1">
    <location>
        <begin position="31"/>
        <end position="48"/>
    </location>
</feature>
<dbReference type="AlphaFoldDB" id="A0A0M2SQ77"/>
<dbReference type="PATRIC" id="fig|1408103.3.peg.4338"/>
<feature type="transmembrane region" description="Helical" evidence="1">
    <location>
        <begin position="356"/>
        <end position="387"/>
    </location>
</feature>
<evidence type="ECO:0000313" key="3">
    <source>
        <dbReference type="Proteomes" id="UP000034166"/>
    </source>
</evidence>
<comment type="caution">
    <text evidence="2">The sequence shown here is derived from an EMBL/GenBank/DDBJ whole genome shotgun (WGS) entry which is preliminary data.</text>
</comment>
<sequence>MKQHKIFSYLYVFYSLVFLIYLINVFIGSEILNGLLGILTIIMLVISFPAASGLFKILGSAFLAIGGYLFYTTGQSILIIPQLLTSNLSLLTLLAMLPWMNSVVQSGRFDRSLNQLIKVNVSDLGKLYPRSSVTTHTLAAFLNLPAATISQDVLKTNLAPLGKKLQNSFISTATLRGYSLALLWSPLEITLAVSIVTTGVDYVSLLPWLLLIAIVSLVLDSMWGRFHYKKYAYGNSEVSRTQAINVRNLTRKVIQLVVSLALFLTLVVLLGNIFKLNFTLTVTLLILPFAFVWSLLMKRSRSFWTIGWNTWKTKTNNMQNFIVLFISLSLFSHTLNDTSFLDFIQKPLSLVSDYPFILLFLLQASFVFFSMFGVHPIATVGILTGIITPLLEIMNPVSIAIVLITGSVATFTVGTYGLLVTLTSISLEESPYRITLKNMPFALFIGLVGTLVAYFLL</sequence>
<feature type="transmembrane region" description="Helical" evidence="1">
    <location>
        <begin position="78"/>
        <end position="100"/>
    </location>
</feature>
<dbReference type="OrthoDB" id="2960907at2"/>
<feature type="transmembrane region" description="Helical" evidence="1">
    <location>
        <begin position="318"/>
        <end position="336"/>
    </location>
</feature>
<accession>A0A0M2SQ77</accession>
<feature type="transmembrane region" description="Helical" evidence="1">
    <location>
        <begin position="439"/>
        <end position="456"/>
    </location>
</feature>
<feature type="transmembrane region" description="Helical" evidence="1">
    <location>
        <begin position="253"/>
        <end position="274"/>
    </location>
</feature>
<dbReference type="Proteomes" id="UP000034166">
    <property type="component" value="Unassembled WGS sequence"/>
</dbReference>
<feature type="transmembrane region" description="Helical" evidence="1">
    <location>
        <begin position="6"/>
        <end position="24"/>
    </location>
</feature>
<dbReference type="RefSeq" id="WP_046525463.1">
    <property type="nucleotide sequence ID" value="NZ_LAYY01000032.1"/>
</dbReference>
<evidence type="ECO:0008006" key="4">
    <source>
        <dbReference type="Google" id="ProtNLM"/>
    </source>
</evidence>
<name>A0A0M2SQ77_9BACI</name>
<keyword evidence="3" id="KW-1185">Reference proteome</keyword>
<protein>
    <recommendedName>
        <fullName evidence="4">Permease</fullName>
    </recommendedName>
</protein>
<evidence type="ECO:0000313" key="2">
    <source>
        <dbReference type="EMBL" id="KKK36388.1"/>
    </source>
</evidence>
<reference evidence="2 3" key="1">
    <citation type="submission" date="2015-04" db="EMBL/GenBank/DDBJ databases">
        <title>Taxonomic description and genome sequence of Bacillus campisalis sp. nov., a novel member of the genus Bacillus isolated from solar saltern.</title>
        <authorList>
            <person name="Mathan Kumar R."/>
            <person name="Kaur G."/>
            <person name="Kumar A."/>
            <person name="Singh N.K."/>
            <person name="Kaur N."/>
            <person name="Kumar N."/>
            <person name="Mayilraj S."/>
        </authorList>
    </citation>
    <scope>NUCLEOTIDE SEQUENCE [LARGE SCALE GENOMIC DNA]</scope>
    <source>
        <strain evidence="2 3">SA2-6</strain>
    </source>
</reference>
<gene>
    <name evidence="2" type="ORF">WQ57_19600</name>
</gene>
<feature type="transmembrane region" description="Helical" evidence="1">
    <location>
        <begin position="202"/>
        <end position="223"/>
    </location>
</feature>
<proteinExistence type="predicted"/>
<keyword evidence="1" id="KW-1133">Transmembrane helix</keyword>
<feature type="transmembrane region" description="Helical" evidence="1">
    <location>
        <begin position="280"/>
        <end position="297"/>
    </location>
</feature>
<feature type="transmembrane region" description="Helical" evidence="1">
    <location>
        <begin position="54"/>
        <end position="71"/>
    </location>
</feature>
<dbReference type="EMBL" id="LAYY01000032">
    <property type="protein sequence ID" value="KKK36388.1"/>
    <property type="molecule type" value="Genomic_DNA"/>
</dbReference>
<keyword evidence="1" id="KW-0812">Transmembrane</keyword>
<organism evidence="2 3">
    <name type="scientific">Mesobacillus campisalis</name>
    <dbReference type="NCBI Taxonomy" id="1408103"/>
    <lineage>
        <taxon>Bacteria</taxon>
        <taxon>Bacillati</taxon>
        <taxon>Bacillota</taxon>
        <taxon>Bacilli</taxon>
        <taxon>Bacillales</taxon>
        <taxon>Bacillaceae</taxon>
        <taxon>Mesobacillus</taxon>
    </lineage>
</organism>
<feature type="transmembrane region" description="Helical" evidence="1">
    <location>
        <begin position="399"/>
        <end position="419"/>
    </location>
</feature>
<feature type="transmembrane region" description="Helical" evidence="1">
    <location>
        <begin position="175"/>
        <end position="196"/>
    </location>
</feature>
<evidence type="ECO:0000256" key="1">
    <source>
        <dbReference type="SAM" id="Phobius"/>
    </source>
</evidence>